<keyword evidence="2" id="KW-0812">Transmembrane</keyword>
<accession>A0A1S3IKK1</accession>
<gene>
    <name evidence="5" type="primary">LOC106164628</name>
</gene>
<organism evidence="4 5">
    <name type="scientific">Lingula anatina</name>
    <name type="common">Brachiopod</name>
    <name type="synonym">Lingula unguis</name>
    <dbReference type="NCBI Taxonomy" id="7574"/>
    <lineage>
        <taxon>Eukaryota</taxon>
        <taxon>Metazoa</taxon>
        <taxon>Spiralia</taxon>
        <taxon>Lophotrochozoa</taxon>
        <taxon>Brachiopoda</taxon>
        <taxon>Linguliformea</taxon>
        <taxon>Lingulata</taxon>
        <taxon>Lingulida</taxon>
        <taxon>Linguloidea</taxon>
        <taxon>Lingulidae</taxon>
        <taxon>Lingula</taxon>
    </lineage>
</organism>
<dbReference type="RefSeq" id="XP_013398049.1">
    <property type="nucleotide sequence ID" value="XM_013542595.1"/>
</dbReference>
<evidence type="ECO:0000313" key="4">
    <source>
        <dbReference type="Proteomes" id="UP000085678"/>
    </source>
</evidence>
<protein>
    <submittedName>
        <fullName evidence="5">Uncharacterized protein LOC106164628</fullName>
    </submittedName>
</protein>
<name>A0A1S3IKK1_LINAN</name>
<keyword evidence="2" id="KW-0472">Membrane</keyword>
<keyword evidence="4" id="KW-1185">Reference proteome</keyword>
<dbReference type="InParanoid" id="A0A1S3IKK1"/>
<feature type="compositionally biased region" description="Polar residues" evidence="1">
    <location>
        <begin position="175"/>
        <end position="198"/>
    </location>
</feature>
<feature type="chain" id="PRO_5010288153" evidence="3">
    <location>
        <begin position="25"/>
        <end position="264"/>
    </location>
</feature>
<evidence type="ECO:0000313" key="5">
    <source>
        <dbReference type="RefSeq" id="XP_013398049.1"/>
    </source>
</evidence>
<dbReference type="KEGG" id="lak:106164628"/>
<dbReference type="GeneID" id="106164628"/>
<dbReference type="Proteomes" id="UP000085678">
    <property type="component" value="Unplaced"/>
</dbReference>
<evidence type="ECO:0000256" key="2">
    <source>
        <dbReference type="SAM" id="Phobius"/>
    </source>
</evidence>
<evidence type="ECO:0000256" key="3">
    <source>
        <dbReference type="SAM" id="SignalP"/>
    </source>
</evidence>
<feature type="transmembrane region" description="Helical" evidence="2">
    <location>
        <begin position="206"/>
        <end position="231"/>
    </location>
</feature>
<evidence type="ECO:0000256" key="1">
    <source>
        <dbReference type="SAM" id="MobiDB-lite"/>
    </source>
</evidence>
<feature type="signal peptide" evidence="3">
    <location>
        <begin position="1"/>
        <end position="24"/>
    </location>
</feature>
<dbReference type="AlphaFoldDB" id="A0A1S3IKK1"/>
<keyword evidence="2" id="KW-1133">Transmembrane helix</keyword>
<sequence>MALFMVRTILTLVSLLCGAREVVGCGEGYIDPTISENIQYAEAVVYGEVLARYPATDTGLSYTVTLETHCIFKGPRVNGLINITKTGHIPGWCYETNFQENSWYFVFLQEEGSQWVPSEVPVISNDVRKVQEVLGSCGLSAENLHPVGDKTDSKYKCPQVDEKTCLVESTTQANKSSAGVTPRPSTKAGSYQKQSQLPEGNAGVSVPIFVVSLFLVALFTMLCVLTVLFLLRHRFVKYYTDHFKLQKLNEDPMPSALSGTFQAN</sequence>
<proteinExistence type="predicted"/>
<reference evidence="5" key="1">
    <citation type="submission" date="2025-08" db="UniProtKB">
        <authorList>
            <consortium name="RefSeq"/>
        </authorList>
    </citation>
    <scope>IDENTIFICATION</scope>
    <source>
        <tissue evidence="5">Gonads</tissue>
    </source>
</reference>
<keyword evidence="3" id="KW-0732">Signal</keyword>
<feature type="region of interest" description="Disordered" evidence="1">
    <location>
        <begin position="175"/>
        <end position="199"/>
    </location>
</feature>